<dbReference type="PANTHER" id="PTHR31462">
    <property type="entry name" value="ENDOSOMAL/LYSOSOMAL POTASSIUM CHANNEL TMEM175"/>
    <property type="match status" value="1"/>
</dbReference>
<keyword evidence="11" id="KW-0407">Ion channel</keyword>
<evidence type="ECO:0000256" key="13">
    <source>
        <dbReference type="SAM" id="Phobius"/>
    </source>
</evidence>
<comment type="subcellular location">
    <subcellularLocation>
        <location evidence="1">Membrane</location>
        <topology evidence="1">Multi-pass membrane protein</topology>
    </subcellularLocation>
</comment>
<evidence type="ECO:0000256" key="2">
    <source>
        <dbReference type="ARBA" id="ARBA00006920"/>
    </source>
</evidence>
<gene>
    <name evidence="14" type="ORF">N1027_06850</name>
</gene>
<sequence length="207" mass="22720">MHTERGFDRLVNFSDAVVAIAITLLILPLVDTATELNDKTVSELLVDNWLKLLVFVISFAVIGRFWLAHHRMYENIAGYNKPLLWVNLFWLLTIVFLPFPTELIAAGSGDNSPATSALYVGTMVLSSFSGTGQMIIILRSPELQTPEARGTLTLVPSLVASSMMFAVFLVVVIFPQLGLFSLFGLALTGPVQAIVERVRRRSATPVA</sequence>
<reference evidence="14" key="1">
    <citation type="submission" date="2022-08" db="EMBL/GenBank/DDBJ databases">
        <authorList>
            <person name="Deng Y."/>
            <person name="Han X.-F."/>
            <person name="Zhang Y.-Q."/>
        </authorList>
    </citation>
    <scope>NUCLEOTIDE SEQUENCE</scope>
    <source>
        <strain evidence="14">CPCC 205763</strain>
    </source>
</reference>
<feature type="transmembrane region" description="Helical" evidence="13">
    <location>
        <begin position="177"/>
        <end position="195"/>
    </location>
</feature>
<evidence type="ECO:0000313" key="15">
    <source>
        <dbReference type="Proteomes" id="UP001165584"/>
    </source>
</evidence>
<keyword evidence="6" id="KW-0631">Potassium channel</keyword>
<evidence type="ECO:0000256" key="12">
    <source>
        <dbReference type="ARBA" id="ARBA00034430"/>
    </source>
</evidence>
<dbReference type="Pfam" id="PF06736">
    <property type="entry name" value="TMEM175"/>
    <property type="match status" value="1"/>
</dbReference>
<keyword evidence="7" id="KW-0630">Potassium</keyword>
<keyword evidence="5 13" id="KW-0812">Transmembrane</keyword>
<evidence type="ECO:0000256" key="9">
    <source>
        <dbReference type="ARBA" id="ARBA00023065"/>
    </source>
</evidence>
<feature type="transmembrane region" description="Helical" evidence="13">
    <location>
        <begin position="79"/>
        <end position="97"/>
    </location>
</feature>
<dbReference type="InterPro" id="IPR010617">
    <property type="entry name" value="TMEM175-like"/>
</dbReference>
<feature type="transmembrane region" description="Helical" evidence="13">
    <location>
        <begin position="49"/>
        <end position="67"/>
    </location>
</feature>
<dbReference type="PANTHER" id="PTHR31462:SF5">
    <property type="entry name" value="ENDOSOMAL_LYSOSOMAL PROTON CHANNEL TMEM175"/>
    <property type="match status" value="1"/>
</dbReference>
<evidence type="ECO:0000256" key="3">
    <source>
        <dbReference type="ARBA" id="ARBA00022448"/>
    </source>
</evidence>
<keyword evidence="15" id="KW-1185">Reference proteome</keyword>
<protein>
    <submittedName>
        <fullName evidence="14">TMEM175 family protein</fullName>
    </submittedName>
</protein>
<keyword evidence="3" id="KW-0813">Transport</keyword>
<name>A0ABT2GNR2_9MICO</name>
<evidence type="ECO:0000256" key="11">
    <source>
        <dbReference type="ARBA" id="ARBA00023303"/>
    </source>
</evidence>
<evidence type="ECO:0000256" key="5">
    <source>
        <dbReference type="ARBA" id="ARBA00022692"/>
    </source>
</evidence>
<evidence type="ECO:0000256" key="4">
    <source>
        <dbReference type="ARBA" id="ARBA00022538"/>
    </source>
</evidence>
<keyword evidence="8 13" id="KW-1133">Transmembrane helix</keyword>
<proteinExistence type="inferred from homology"/>
<dbReference type="EMBL" id="JANLCM010000001">
    <property type="protein sequence ID" value="MCS5717851.1"/>
    <property type="molecule type" value="Genomic_DNA"/>
</dbReference>
<evidence type="ECO:0000256" key="10">
    <source>
        <dbReference type="ARBA" id="ARBA00023136"/>
    </source>
</evidence>
<comment type="caution">
    <text evidence="14">The sequence shown here is derived from an EMBL/GenBank/DDBJ whole genome shotgun (WGS) entry which is preliminary data.</text>
</comment>
<organism evidence="14 15">
    <name type="scientific">Herbiconiux aconitum</name>
    <dbReference type="NCBI Taxonomy" id="2970913"/>
    <lineage>
        <taxon>Bacteria</taxon>
        <taxon>Bacillati</taxon>
        <taxon>Actinomycetota</taxon>
        <taxon>Actinomycetes</taxon>
        <taxon>Micrococcales</taxon>
        <taxon>Microbacteriaceae</taxon>
        <taxon>Herbiconiux</taxon>
    </lineage>
</organism>
<evidence type="ECO:0000256" key="8">
    <source>
        <dbReference type="ARBA" id="ARBA00022989"/>
    </source>
</evidence>
<feature type="transmembrane region" description="Helical" evidence="13">
    <location>
        <begin position="117"/>
        <end position="138"/>
    </location>
</feature>
<comment type="catalytic activity">
    <reaction evidence="12">
        <text>K(+)(in) = K(+)(out)</text>
        <dbReference type="Rhea" id="RHEA:29463"/>
        <dbReference type="ChEBI" id="CHEBI:29103"/>
    </reaction>
</comment>
<comment type="similarity">
    <text evidence="2">Belongs to the TMEM175 family.</text>
</comment>
<feature type="transmembrane region" description="Helical" evidence="13">
    <location>
        <begin position="150"/>
        <end position="171"/>
    </location>
</feature>
<evidence type="ECO:0000256" key="1">
    <source>
        <dbReference type="ARBA" id="ARBA00004141"/>
    </source>
</evidence>
<keyword evidence="4" id="KW-0633">Potassium transport</keyword>
<evidence type="ECO:0000256" key="6">
    <source>
        <dbReference type="ARBA" id="ARBA00022826"/>
    </source>
</evidence>
<evidence type="ECO:0000256" key="7">
    <source>
        <dbReference type="ARBA" id="ARBA00022958"/>
    </source>
</evidence>
<feature type="transmembrane region" description="Helical" evidence="13">
    <location>
        <begin position="12"/>
        <end position="29"/>
    </location>
</feature>
<keyword evidence="10 13" id="KW-0472">Membrane</keyword>
<accession>A0ABT2GNR2</accession>
<keyword evidence="9" id="KW-0406">Ion transport</keyword>
<dbReference type="RefSeq" id="WP_259506422.1">
    <property type="nucleotide sequence ID" value="NZ_JANLCM010000001.1"/>
</dbReference>
<evidence type="ECO:0000313" key="14">
    <source>
        <dbReference type="EMBL" id="MCS5717851.1"/>
    </source>
</evidence>
<dbReference type="Proteomes" id="UP001165584">
    <property type="component" value="Unassembled WGS sequence"/>
</dbReference>